<evidence type="ECO:0000256" key="1">
    <source>
        <dbReference type="ARBA" id="ARBA00007062"/>
    </source>
</evidence>
<feature type="domain" description="Far11/STRP C-terminal" evidence="4">
    <location>
        <begin position="494"/>
        <end position="862"/>
    </location>
</feature>
<feature type="region of interest" description="Disordered" evidence="2">
    <location>
        <begin position="367"/>
        <end position="392"/>
    </location>
</feature>
<evidence type="ECO:0000259" key="4">
    <source>
        <dbReference type="SMART" id="SM01293"/>
    </source>
</evidence>
<accession>A0A1W0W9E9</accession>
<organism evidence="5 6">
    <name type="scientific">Hypsibius exemplaris</name>
    <name type="common">Freshwater tardigrade</name>
    <dbReference type="NCBI Taxonomy" id="2072580"/>
    <lineage>
        <taxon>Eukaryota</taxon>
        <taxon>Metazoa</taxon>
        <taxon>Ecdysozoa</taxon>
        <taxon>Tardigrada</taxon>
        <taxon>Eutardigrada</taxon>
        <taxon>Parachela</taxon>
        <taxon>Hypsibioidea</taxon>
        <taxon>Hypsibiidae</taxon>
        <taxon>Hypsibius</taxon>
    </lineage>
</organism>
<dbReference type="PANTHER" id="PTHR13239:SF4">
    <property type="entry name" value="AT25231P"/>
    <property type="match status" value="1"/>
</dbReference>
<feature type="region of interest" description="Disordered" evidence="2">
    <location>
        <begin position="64"/>
        <end position="87"/>
    </location>
</feature>
<dbReference type="AlphaFoldDB" id="A0A1W0W9E9"/>
<dbReference type="Pfam" id="PF11882">
    <property type="entry name" value="DUF3402"/>
    <property type="match status" value="1"/>
</dbReference>
<dbReference type="Pfam" id="PF07923">
    <property type="entry name" value="N1221"/>
    <property type="match status" value="1"/>
</dbReference>
<dbReference type="SMART" id="SM01292">
    <property type="entry name" value="N1221"/>
    <property type="match status" value="1"/>
</dbReference>
<dbReference type="GO" id="GO:0005829">
    <property type="term" value="C:cytosol"/>
    <property type="evidence" value="ECO:0007669"/>
    <property type="project" value="TreeGrafter"/>
</dbReference>
<evidence type="ECO:0000313" key="6">
    <source>
        <dbReference type="Proteomes" id="UP000192578"/>
    </source>
</evidence>
<protein>
    <submittedName>
        <fullName evidence="5">Striatin-interacting protein 1-like protein</fullName>
    </submittedName>
</protein>
<feature type="domain" description="Far11/STRP N-terminal" evidence="3">
    <location>
        <begin position="86"/>
        <end position="394"/>
    </location>
</feature>
<proteinExistence type="inferred from homology"/>
<evidence type="ECO:0000259" key="3">
    <source>
        <dbReference type="SMART" id="SM01292"/>
    </source>
</evidence>
<dbReference type="SMART" id="SM01293">
    <property type="entry name" value="DUF3402"/>
    <property type="match status" value="1"/>
</dbReference>
<dbReference type="PANTHER" id="PTHR13239">
    <property type="entry name" value="PROTEIN REQUIRED FOR HYPHAL ANASTOMOSIS HAM-2"/>
    <property type="match status" value="1"/>
</dbReference>
<comment type="similarity">
    <text evidence="1">Belongs to the STRIP family.</text>
</comment>
<dbReference type="EMBL" id="MTYJ01000160">
    <property type="protein sequence ID" value="OQV11826.1"/>
    <property type="molecule type" value="Genomic_DNA"/>
</dbReference>
<evidence type="ECO:0000313" key="5">
    <source>
        <dbReference type="EMBL" id="OQV11826.1"/>
    </source>
</evidence>
<dbReference type="InterPro" id="IPR012486">
    <property type="entry name" value="Far11/STRP_N"/>
</dbReference>
<reference evidence="6" key="1">
    <citation type="submission" date="2017-01" db="EMBL/GenBank/DDBJ databases">
        <title>Comparative genomics of anhydrobiosis in the tardigrade Hypsibius dujardini.</title>
        <authorList>
            <person name="Yoshida Y."/>
            <person name="Koutsovoulos G."/>
            <person name="Laetsch D."/>
            <person name="Stevens L."/>
            <person name="Kumar S."/>
            <person name="Horikawa D."/>
            <person name="Ishino K."/>
            <person name="Komine S."/>
            <person name="Tomita M."/>
            <person name="Blaxter M."/>
            <person name="Arakawa K."/>
        </authorList>
    </citation>
    <scope>NUCLEOTIDE SEQUENCE [LARGE SCALE GENOMIC DNA]</scope>
    <source>
        <strain evidence="6">Z151</strain>
    </source>
</reference>
<comment type="caution">
    <text evidence="5">The sequence shown here is derived from an EMBL/GenBank/DDBJ whole genome shotgun (WGS) entry which is preliminary data.</text>
</comment>
<dbReference type="InterPro" id="IPR040185">
    <property type="entry name" value="Far11/STRP"/>
</dbReference>
<sequence length="887" mass="100947">MEFSGTHEEDAQDAESRRLVAQCVIPVLPAAVDPLAELPEPSDVFTMGSSGLLGGGITRLSDTGWSRFSRDSNGPDDAQGTPSVDDPDLAYAYDDSDTLQIELAEVPELSDNHASFCHFWKLWSGSHPQSPPEELSHKYSGDPGAISWTLLDDKAKDSYVEFLLEQCERSESELRSSALRAVLYLIQGSFWNVEKDLILDTARENAFRFYRLGSFQIFVQLLLLEADVPRNFIRTPALSIADSKELRSVCNILYSLIELIRRPVPVGAQQNEKLRAAFIEELSGPIFGKTILLHHLFELFMKYASGSAPHYPLKKLLLLIWKVLLVSCGGMEELRETKNQRRQASGLAAVSDDTLEVARKMRASTPPLSASEMADGVKRPNRPLSTKYKPSKDSEANTAFWFTNVSESDDPPGIDEDKDDKEDLEVKHIEHPAKRHDSQPEAFTTRPEPAFLSKSLPWNPKVRQEEIDRFIRQSREKFVGVVLPEDTATLVGLPKPIEESIQVMRRHVYVSLSDVQTAKEEGVTRFPMSQKEEFFPDSAVERVYQALLPQMGNHVIALLKVLLASSPTSKTKTESVNVVTDVLPEAMPTSVVHSMRMGIDTNRHKEIIVKAVSGIVLLLLKHFKVNHVYQFETLAQHLVMANCMALILKFLNQNTLGYVVARNQIPALDYPACCGAVHLELTKDQLEFAGEQPYCWRNLHACINLIRILNKLAKWKKSRVLVLVLFKSAAILKRALRIRNPIMQLYTLKALKLQSKFLGRQWRRLNMRTLSAIYEKVRHRLMDDWAYGNVPEHEVKKVDCQIEERKLRVLLDSFNNRRYHEILRPNTIYVQPGLEEFQPMDHNLASALSMRVRLPDHFKANYESWLEREVYGVQIDWDQLIETKNFI</sequence>
<evidence type="ECO:0000256" key="2">
    <source>
        <dbReference type="SAM" id="MobiDB-lite"/>
    </source>
</evidence>
<dbReference type="Proteomes" id="UP000192578">
    <property type="component" value="Unassembled WGS sequence"/>
</dbReference>
<dbReference type="OrthoDB" id="18234at2759"/>
<name>A0A1W0W9E9_HYPEX</name>
<dbReference type="GO" id="GO:0007010">
    <property type="term" value="P:cytoskeleton organization"/>
    <property type="evidence" value="ECO:0007669"/>
    <property type="project" value="TreeGrafter"/>
</dbReference>
<keyword evidence="6" id="KW-1185">Reference proteome</keyword>
<gene>
    <name evidence="5" type="ORF">BV898_13881</name>
</gene>
<dbReference type="InterPro" id="IPR021819">
    <property type="entry name" value="Far11/STRP_C"/>
</dbReference>